<feature type="compositionally biased region" description="Pro residues" evidence="1">
    <location>
        <begin position="207"/>
        <end position="221"/>
    </location>
</feature>
<evidence type="ECO:0000256" key="1">
    <source>
        <dbReference type="SAM" id="MobiDB-lite"/>
    </source>
</evidence>
<sequence>MSNLSNNTEINYFHELEQALQNLIQQNSPSTSESNDISVLSQSLQNVLNSTEQNSPPGSPENVEPLMQALYDEIARQLSDQDRFDSFQIHSTNLDHTPIGLLVNALNNSLSELRNTTASDVAAAAVDDDENSQNNTPDAWQSTHSDLFSILDDALLALRTARSPEQDPISSPETDSLNPAPCSCSAIQHGAGVSAHSPPSSSSSSPNPRPSHVPSPPPSSPEPSNGPDQNEISRERFNNYEITRQLFIPQSDDPPNLADFYTQVMNILSELADRTASLTERGDFIQLELSGHGSAHHIAFALGGEDESEISEHFTDFLDELIQSNAEIEADGTLEFTVQIVRNQRGGSKRKLSRTLDVELLHKKRQRLYFIQNQENNICFSLSLAHVCNPTFTDAQALQTALQWQTQLGFSVQTPVSLSDVIKFEHLIERKIVFLQTFPRRSAD</sequence>
<dbReference type="Proteomes" id="UP000192220">
    <property type="component" value="Unplaced"/>
</dbReference>
<dbReference type="KEGG" id="alim:106536875"/>
<reference evidence="3" key="1">
    <citation type="submission" date="2025-08" db="UniProtKB">
        <authorList>
            <consortium name="RefSeq"/>
        </authorList>
    </citation>
    <scope>IDENTIFICATION</scope>
</reference>
<gene>
    <name evidence="3" type="primary">LOC106536875</name>
</gene>
<feature type="region of interest" description="Disordered" evidence="1">
    <location>
        <begin position="162"/>
        <end position="232"/>
    </location>
</feature>
<dbReference type="InParanoid" id="A0A2I4DBQ6"/>
<protein>
    <submittedName>
        <fullName evidence="3">Uncharacterized protein LOC106536875</fullName>
    </submittedName>
</protein>
<dbReference type="AlphaFoldDB" id="A0A2I4DBQ6"/>
<dbReference type="RefSeq" id="XP_013889670.1">
    <property type="nucleotide sequence ID" value="XM_014034216.1"/>
</dbReference>
<name>A0A2I4DBQ6_AUSLI</name>
<organism evidence="2 3">
    <name type="scientific">Austrofundulus limnaeus</name>
    <name type="common">Annual killifish</name>
    <dbReference type="NCBI Taxonomy" id="52670"/>
    <lineage>
        <taxon>Eukaryota</taxon>
        <taxon>Metazoa</taxon>
        <taxon>Chordata</taxon>
        <taxon>Craniata</taxon>
        <taxon>Vertebrata</taxon>
        <taxon>Euteleostomi</taxon>
        <taxon>Actinopterygii</taxon>
        <taxon>Neopterygii</taxon>
        <taxon>Teleostei</taxon>
        <taxon>Neoteleostei</taxon>
        <taxon>Acanthomorphata</taxon>
        <taxon>Ovalentaria</taxon>
        <taxon>Atherinomorphae</taxon>
        <taxon>Cyprinodontiformes</taxon>
        <taxon>Rivulidae</taxon>
        <taxon>Austrofundulus</taxon>
    </lineage>
</organism>
<dbReference type="OrthoDB" id="8962756at2759"/>
<proteinExistence type="predicted"/>
<keyword evidence="2" id="KW-1185">Reference proteome</keyword>
<accession>A0A2I4DBQ6</accession>
<evidence type="ECO:0000313" key="2">
    <source>
        <dbReference type="Proteomes" id="UP000192220"/>
    </source>
</evidence>
<feature type="compositionally biased region" description="Polar residues" evidence="1">
    <location>
        <begin position="168"/>
        <end position="177"/>
    </location>
</feature>
<dbReference type="GeneID" id="106536875"/>
<evidence type="ECO:0000313" key="3">
    <source>
        <dbReference type="RefSeq" id="XP_013889670.1"/>
    </source>
</evidence>
<feature type="compositionally biased region" description="Low complexity" evidence="1">
    <location>
        <begin position="197"/>
        <end position="206"/>
    </location>
</feature>